<feature type="transmembrane region" description="Helical" evidence="1">
    <location>
        <begin position="50"/>
        <end position="73"/>
    </location>
</feature>
<dbReference type="RefSeq" id="WP_321545174.1">
    <property type="nucleotide sequence ID" value="NZ_JAXIVS010000002.1"/>
</dbReference>
<comment type="caution">
    <text evidence="2">The sequence shown here is derived from an EMBL/GenBank/DDBJ whole genome shotgun (WGS) entry which is preliminary data.</text>
</comment>
<proteinExistence type="predicted"/>
<reference evidence="2 3" key="1">
    <citation type="submission" date="2023-12" db="EMBL/GenBank/DDBJ databases">
        <title>the genome sequence of Hyalangium sp. s54d21.</title>
        <authorList>
            <person name="Zhang X."/>
        </authorList>
    </citation>
    <scope>NUCLEOTIDE SEQUENCE [LARGE SCALE GENOMIC DNA]</scope>
    <source>
        <strain evidence="3">s54d21</strain>
    </source>
</reference>
<evidence type="ECO:0000313" key="2">
    <source>
        <dbReference type="EMBL" id="MDY7226454.1"/>
    </source>
</evidence>
<evidence type="ECO:0000313" key="3">
    <source>
        <dbReference type="Proteomes" id="UP001291309"/>
    </source>
</evidence>
<feature type="transmembrane region" description="Helical" evidence="1">
    <location>
        <begin position="93"/>
        <end position="116"/>
    </location>
</feature>
<keyword evidence="1" id="KW-0812">Transmembrane</keyword>
<dbReference type="EMBL" id="JAXIVS010000002">
    <property type="protein sequence ID" value="MDY7226454.1"/>
    <property type="molecule type" value="Genomic_DNA"/>
</dbReference>
<sequence>MDFPLVNADMGGDLDNPTIALSIALAAIVFGLLMARVLRAPLPSARKGLLLGGLFALAFPGGRIAEYIAHIILVEQYSAPGVSIGFIGSVPMYTVPLCALLLAGLFHGIATLFTLMRKGSPSGAPKG</sequence>
<gene>
    <name evidence="2" type="ORF">SYV04_08660</name>
</gene>
<keyword evidence="1" id="KW-0472">Membrane</keyword>
<organism evidence="2 3">
    <name type="scientific">Hyalangium rubrum</name>
    <dbReference type="NCBI Taxonomy" id="3103134"/>
    <lineage>
        <taxon>Bacteria</taxon>
        <taxon>Pseudomonadati</taxon>
        <taxon>Myxococcota</taxon>
        <taxon>Myxococcia</taxon>
        <taxon>Myxococcales</taxon>
        <taxon>Cystobacterineae</taxon>
        <taxon>Archangiaceae</taxon>
        <taxon>Hyalangium</taxon>
    </lineage>
</organism>
<name>A0ABU5H0J7_9BACT</name>
<dbReference type="Proteomes" id="UP001291309">
    <property type="component" value="Unassembled WGS sequence"/>
</dbReference>
<keyword evidence="3" id="KW-1185">Reference proteome</keyword>
<keyword evidence="1" id="KW-1133">Transmembrane helix</keyword>
<feature type="transmembrane region" description="Helical" evidence="1">
    <location>
        <begin position="20"/>
        <end position="38"/>
    </location>
</feature>
<evidence type="ECO:0000256" key="1">
    <source>
        <dbReference type="SAM" id="Phobius"/>
    </source>
</evidence>
<protein>
    <submittedName>
        <fullName evidence="2">Uncharacterized protein</fullName>
    </submittedName>
</protein>
<accession>A0ABU5H0J7</accession>